<dbReference type="InterPro" id="IPR006674">
    <property type="entry name" value="HD_domain"/>
</dbReference>
<feature type="domain" description="HD" evidence="11">
    <location>
        <begin position="252"/>
        <end position="364"/>
    </location>
</feature>
<dbReference type="NCBIfam" id="NF009814">
    <property type="entry name" value="PRK13299.1"/>
    <property type="match status" value="1"/>
</dbReference>
<dbReference type="Pfam" id="PF13735">
    <property type="entry name" value="tRNA_NucTran2_2"/>
    <property type="match status" value="1"/>
</dbReference>
<keyword evidence="8 9" id="KW-0694">RNA-binding</keyword>
<evidence type="ECO:0000256" key="3">
    <source>
        <dbReference type="ARBA" id="ARBA00022694"/>
    </source>
</evidence>
<evidence type="ECO:0000256" key="5">
    <source>
        <dbReference type="ARBA" id="ARBA00022723"/>
    </source>
</evidence>
<dbReference type="Pfam" id="PF12627">
    <property type="entry name" value="PolyA_pol_RNAbd"/>
    <property type="match status" value="1"/>
</dbReference>
<dbReference type="CDD" id="cd05398">
    <property type="entry name" value="NT_ClassII-CCAase"/>
    <property type="match status" value="1"/>
</dbReference>
<evidence type="ECO:0000256" key="4">
    <source>
        <dbReference type="ARBA" id="ARBA00022695"/>
    </source>
</evidence>
<dbReference type="GO" id="GO:0000049">
    <property type="term" value="F:tRNA binding"/>
    <property type="evidence" value="ECO:0007669"/>
    <property type="project" value="TreeGrafter"/>
</dbReference>
<dbReference type="InterPro" id="IPR043519">
    <property type="entry name" value="NT_sf"/>
</dbReference>
<accession>A0A1F8AS12</accession>
<gene>
    <name evidence="14" type="ORF">A3E44_06035</name>
</gene>
<dbReference type="SUPFAM" id="SSF81301">
    <property type="entry name" value="Nucleotidyltransferase"/>
    <property type="match status" value="1"/>
</dbReference>
<evidence type="ECO:0000259" key="11">
    <source>
        <dbReference type="Pfam" id="PF01966"/>
    </source>
</evidence>
<dbReference type="GO" id="GO:0016779">
    <property type="term" value="F:nucleotidyltransferase activity"/>
    <property type="evidence" value="ECO:0007669"/>
    <property type="project" value="UniProtKB-KW"/>
</dbReference>
<dbReference type="PANTHER" id="PTHR46173:SF1">
    <property type="entry name" value="CCA TRNA NUCLEOTIDYLTRANSFERASE 1, MITOCHONDRIAL"/>
    <property type="match status" value="1"/>
</dbReference>
<evidence type="ECO:0000256" key="6">
    <source>
        <dbReference type="ARBA" id="ARBA00022741"/>
    </source>
</evidence>
<evidence type="ECO:0008006" key="16">
    <source>
        <dbReference type="Google" id="ProtNLM"/>
    </source>
</evidence>
<dbReference type="EMBL" id="MGGW01000013">
    <property type="protein sequence ID" value="OGM54543.1"/>
    <property type="molecule type" value="Genomic_DNA"/>
</dbReference>
<name>A0A1F8AS12_9BACT</name>
<dbReference type="InterPro" id="IPR032828">
    <property type="entry name" value="PolyA_RNA-bd"/>
</dbReference>
<dbReference type="GO" id="GO:0008033">
    <property type="term" value="P:tRNA processing"/>
    <property type="evidence" value="ECO:0007669"/>
    <property type="project" value="UniProtKB-KW"/>
</dbReference>
<evidence type="ECO:0000259" key="12">
    <source>
        <dbReference type="Pfam" id="PF12627"/>
    </source>
</evidence>
<feature type="domain" description="tRNA nucleotidyltransferase/poly(A) polymerase RNA and SrmB- binding" evidence="12">
    <location>
        <begin position="172"/>
        <end position="233"/>
    </location>
</feature>
<reference evidence="14 15" key="1">
    <citation type="journal article" date="2016" name="Nat. Commun.">
        <title>Thousands of microbial genomes shed light on interconnected biogeochemical processes in an aquifer system.</title>
        <authorList>
            <person name="Anantharaman K."/>
            <person name="Brown C.T."/>
            <person name="Hug L.A."/>
            <person name="Sharon I."/>
            <person name="Castelle C.J."/>
            <person name="Probst A.J."/>
            <person name="Thomas B.C."/>
            <person name="Singh A."/>
            <person name="Wilkins M.J."/>
            <person name="Karaoz U."/>
            <person name="Brodie E.L."/>
            <person name="Williams K.H."/>
            <person name="Hubbard S.S."/>
            <person name="Banfield J.F."/>
        </authorList>
    </citation>
    <scope>NUCLEOTIDE SEQUENCE [LARGE SCALE GENOMIC DNA]</scope>
</reference>
<proteinExistence type="inferred from homology"/>
<comment type="similarity">
    <text evidence="9">Belongs to the tRNA nucleotidyltransferase/poly(A) polymerase family.</text>
</comment>
<dbReference type="Proteomes" id="UP000178603">
    <property type="component" value="Unassembled WGS sequence"/>
</dbReference>
<dbReference type="AlphaFoldDB" id="A0A1F8AS12"/>
<dbReference type="InterPro" id="IPR032810">
    <property type="entry name" value="CCA-adding_enz_C"/>
</dbReference>
<dbReference type="Gene3D" id="3.30.460.10">
    <property type="entry name" value="Beta Polymerase, domain 2"/>
    <property type="match status" value="1"/>
</dbReference>
<keyword evidence="2 9" id="KW-0808">Transferase</keyword>
<feature type="domain" description="Poly A polymerase head" evidence="10">
    <location>
        <begin position="23"/>
        <end position="145"/>
    </location>
</feature>
<evidence type="ECO:0000256" key="1">
    <source>
        <dbReference type="ARBA" id="ARBA00001946"/>
    </source>
</evidence>
<evidence type="ECO:0000256" key="8">
    <source>
        <dbReference type="ARBA" id="ARBA00022884"/>
    </source>
</evidence>
<protein>
    <recommendedName>
        <fullName evidence="16">HD domain-containing protein</fullName>
    </recommendedName>
</protein>
<organism evidence="14 15">
    <name type="scientific">Candidatus Woesebacteria bacterium RIFCSPHIGHO2_12_FULL_41_24</name>
    <dbReference type="NCBI Taxonomy" id="1802510"/>
    <lineage>
        <taxon>Bacteria</taxon>
        <taxon>Candidatus Woeseibacteriota</taxon>
    </lineage>
</organism>
<dbReference type="Pfam" id="PF01966">
    <property type="entry name" value="HD"/>
    <property type="match status" value="1"/>
</dbReference>
<sequence length="447" mass="51403">METKLPEEVVEICKKIESKGFEVYIVGGAVRDLLMGKLSNDWDFTTNAKPEDIQKLFKDSFYDNKYGTVGIKSENFKPHEITTYRTEHGYSDHRRPDKVFWGKTLEEDLQRRDFTINALALKLNDNYEIIDLFGGQNDIKNRVIRAVGDPTERFSEDALRMMRAVRFAAQLGFTIEENTFEAMKLHSGLINQIAAERIRDELLKTLSASYSYEGVMILKNSSLMHEVLPEFEENFGVEQKSPGRHHLYDVGTHLVMALKNCQSADPITRFATLLHDIGKAKTHKKLPDGTITFYNHEMVSTKIASKIADKLRLANIDKEKLLRLVRWHMFSVNEHQTDAALRRFIKNVGVENIPDILALRVADRLGGGARETSWRLEEFKRRLIEVQKQPFSIRDLKIDGNDVMKELNLKPGPKVGEILNKLFEDVVEKKLENKREVLLKKLKSSPS</sequence>
<feature type="domain" description="CCA-adding enzyme C-terminal" evidence="13">
    <location>
        <begin position="392"/>
        <end position="441"/>
    </location>
</feature>
<keyword evidence="4" id="KW-0548">Nucleotidyltransferase</keyword>
<dbReference type="Gene3D" id="1.10.246.80">
    <property type="match status" value="1"/>
</dbReference>
<dbReference type="InterPro" id="IPR003607">
    <property type="entry name" value="HD/PDEase_dom"/>
</dbReference>
<dbReference type="GO" id="GO:0000166">
    <property type="term" value="F:nucleotide binding"/>
    <property type="evidence" value="ECO:0007669"/>
    <property type="project" value="UniProtKB-KW"/>
</dbReference>
<keyword evidence="3" id="KW-0819">tRNA processing</keyword>
<dbReference type="InterPro" id="IPR006675">
    <property type="entry name" value="HDIG_dom"/>
</dbReference>
<dbReference type="SUPFAM" id="SSF81891">
    <property type="entry name" value="Poly A polymerase C-terminal region-like"/>
    <property type="match status" value="1"/>
</dbReference>
<keyword evidence="5" id="KW-0479">Metal-binding</keyword>
<evidence type="ECO:0000313" key="15">
    <source>
        <dbReference type="Proteomes" id="UP000178603"/>
    </source>
</evidence>
<dbReference type="InterPro" id="IPR050264">
    <property type="entry name" value="Bact_CCA-adding_enz_type3_sf"/>
</dbReference>
<dbReference type="GO" id="GO:0046872">
    <property type="term" value="F:metal ion binding"/>
    <property type="evidence" value="ECO:0007669"/>
    <property type="project" value="UniProtKB-KW"/>
</dbReference>
<comment type="cofactor">
    <cofactor evidence="1">
        <name>Mg(2+)</name>
        <dbReference type="ChEBI" id="CHEBI:18420"/>
    </cofactor>
</comment>
<dbReference type="CDD" id="cd00077">
    <property type="entry name" value="HDc"/>
    <property type="match status" value="1"/>
</dbReference>
<evidence type="ECO:0000259" key="13">
    <source>
        <dbReference type="Pfam" id="PF13735"/>
    </source>
</evidence>
<keyword evidence="6" id="KW-0547">Nucleotide-binding</keyword>
<evidence type="ECO:0000259" key="10">
    <source>
        <dbReference type="Pfam" id="PF01743"/>
    </source>
</evidence>
<keyword evidence="7" id="KW-0460">Magnesium</keyword>
<dbReference type="InterPro" id="IPR002646">
    <property type="entry name" value="PolA_pol_head_dom"/>
</dbReference>
<dbReference type="Gene3D" id="1.10.3090.10">
    <property type="entry name" value="cca-adding enzyme, domain 2"/>
    <property type="match status" value="1"/>
</dbReference>
<evidence type="ECO:0000313" key="14">
    <source>
        <dbReference type="EMBL" id="OGM54543.1"/>
    </source>
</evidence>
<dbReference type="Pfam" id="PF01743">
    <property type="entry name" value="PolyA_pol"/>
    <property type="match status" value="1"/>
</dbReference>
<evidence type="ECO:0000256" key="2">
    <source>
        <dbReference type="ARBA" id="ARBA00022679"/>
    </source>
</evidence>
<evidence type="ECO:0000256" key="7">
    <source>
        <dbReference type="ARBA" id="ARBA00022842"/>
    </source>
</evidence>
<comment type="caution">
    <text evidence="14">The sequence shown here is derived from an EMBL/GenBank/DDBJ whole genome shotgun (WGS) entry which is preliminary data.</text>
</comment>
<dbReference type="NCBIfam" id="TIGR00277">
    <property type="entry name" value="HDIG"/>
    <property type="match status" value="1"/>
</dbReference>
<dbReference type="PANTHER" id="PTHR46173">
    <property type="entry name" value="CCA TRNA NUCLEOTIDYLTRANSFERASE 1, MITOCHONDRIAL"/>
    <property type="match status" value="1"/>
</dbReference>
<evidence type="ECO:0000256" key="9">
    <source>
        <dbReference type="RuleBase" id="RU003953"/>
    </source>
</evidence>